<evidence type="ECO:0000256" key="1">
    <source>
        <dbReference type="SAM" id="MobiDB-lite"/>
    </source>
</evidence>
<gene>
    <name evidence="2" type="ORF">NTJ_01637</name>
</gene>
<feature type="compositionally biased region" description="Low complexity" evidence="1">
    <location>
        <begin position="62"/>
        <end position="75"/>
    </location>
</feature>
<dbReference type="EMBL" id="AP028909">
    <property type="protein sequence ID" value="BES88830.1"/>
    <property type="molecule type" value="Genomic_DNA"/>
</dbReference>
<reference evidence="2 3" key="1">
    <citation type="submission" date="2023-09" db="EMBL/GenBank/DDBJ databases">
        <title>Nesidiocoris tenuis whole genome shotgun sequence.</title>
        <authorList>
            <person name="Shibata T."/>
            <person name="Shimoda M."/>
            <person name="Kobayashi T."/>
            <person name="Uehara T."/>
        </authorList>
    </citation>
    <scope>NUCLEOTIDE SEQUENCE [LARGE SCALE GENOMIC DNA]</scope>
    <source>
        <strain evidence="2 3">Japan</strain>
    </source>
</reference>
<evidence type="ECO:0000313" key="3">
    <source>
        <dbReference type="Proteomes" id="UP001307889"/>
    </source>
</evidence>
<protein>
    <submittedName>
        <fullName evidence="2">Uncharacterized protein</fullName>
    </submittedName>
</protein>
<sequence>MRRYRPAGDKRRNSARIFSSAIARRPQHRSLGGGGGGVTSRMPDAPFPQTVESPEAREDGHSATGASSSTLLSRSSFRRVPSRFRDAEGS</sequence>
<evidence type="ECO:0000313" key="2">
    <source>
        <dbReference type="EMBL" id="BES88830.1"/>
    </source>
</evidence>
<name>A0ABN7AD89_9HEMI</name>
<dbReference type="Proteomes" id="UP001307889">
    <property type="component" value="Chromosome 1"/>
</dbReference>
<proteinExistence type="predicted"/>
<accession>A0ABN7AD89</accession>
<feature type="compositionally biased region" description="Basic and acidic residues" evidence="1">
    <location>
        <begin position="1"/>
        <end position="12"/>
    </location>
</feature>
<organism evidence="2 3">
    <name type="scientific">Nesidiocoris tenuis</name>
    <dbReference type="NCBI Taxonomy" id="355587"/>
    <lineage>
        <taxon>Eukaryota</taxon>
        <taxon>Metazoa</taxon>
        <taxon>Ecdysozoa</taxon>
        <taxon>Arthropoda</taxon>
        <taxon>Hexapoda</taxon>
        <taxon>Insecta</taxon>
        <taxon>Pterygota</taxon>
        <taxon>Neoptera</taxon>
        <taxon>Paraneoptera</taxon>
        <taxon>Hemiptera</taxon>
        <taxon>Heteroptera</taxon>
        <taxon>Panheteroptera</taxon>
        <taxon>Cimicomorpha</taxon>
        <taxon>Miridae</taxon>
        <taxon>Dicyphina</taxon>
        <taxon>Nesidiocoris</taxon>
    </lineage>
</organism>
<feature type="region of interest" description="Disordered" evidence="1">
    <location>
        <begin position="1"/>
        <end position="90"/>
    </location>
</feature>
<keyword evidence="3" id="KW-1185">Reference proteome</keyword>